<evidence type="ECO:0000313" key="2">
    <source>
        <dbReference type="EMBL" id="KAL0579567.1"/>
    </source>
</evidence>
<dbReference type="EMBL" id="JBAHYK010000055">
    <property type="protein sequence ID" value="KAL0579567.1"/>
    <property type="molecule type" value="Genomic_DNA"/>
</dbReference>
<evidence type="ECO:0000256" key="1">
    <source>
        <dbReference type="SAM" id="MobiDB-lite"/>
    </source>
</evidence>
<gene>
    <name evidence="2" type="ORF">V5O48_002447</name>
</gene>
<accession>A0ABR3FVQ1</accession>
<name>A0ABR3FVQ1_9AGAR</name>
<dbReference type="Proteomes" id="UP001465976">
    <property type="component" value="Unassembled WGS sequence"/>
</dbReference>
<keyword evidence="3" id="KW-1185">Reference proteome</keyword>
<organism evidence="2 3">
    <name type="scientific">Marasmius crinis-equi</name>
    <dbReference type="NCBI Taxonomy" id="585013"/>
    <lineage>
        <taxon>Eukaryota</taxon>
        <taxon>Fungi</taxon>
        <taxon>Dikarya</taxon>
        <taxon>Basidiomycota</taxon>
        <taxon>Agaricomycotina</taxon>
        <taxon>Agaricomycetes</taxon>
        <taxon>Agaricomycetidae</taxon>
        <taxon>Agaricales</taxon>
        <taxon>Marasmiineae</taxon>
        <taxon>Marasmiaceae</taxon>
        <taxon>Marasmius</taxon>
    </lineage>
</organism>
<proteinExistence type="predicted"/>
<feature type="compositionally biased region" description="Polar residues" evidence="1">
    <location>
        <begin position="343"/>
        <end position="359"/>
    </location>
</feature>
<feature type="region of interest" description="Disordered" evidence="1">
    <location>
        <begin position="341"/>
        <end position="378"/>
    </location>
</feature>
<comment type="caution">
    <text evidence="2">The sequence shown here is derived from an EMBL/GenBank/DDBJ whole genome shotgun (WGS) entry which is preliminary data.</text>
</comment>
<reference evidence="2 3" key="1">
    <citation type="submission" date="2024-02" db="EMBL/GenBank/DDBJ databases">
        <title>A draft genome for the cacao thread blight pathogen Marasmius crinis-equi.</title>
        <authorList>
            <person name="Cohen S.P."/>
            <person name="Baruah I.K."/>
            <person name="Amoako-Attah I."/>
            <person name="Bukari Y."/>
            <person name="Meinhardt L.W."/>
            <person name="Bailey B.A."/>
        </authorList>
    </citation>
    <scope>NUCLEOTIDE SEQUENCE [LARGE SCALE GENOMIC DNA]</scope>
    <source>
        <strain evidence="2 3">GH-76</strain>
    </source>
</reference>
<sequence>MAVIDLTANTNFQPTHSLTGEDGRIGALHNDSFITCLFDCDILMPTPPSTENVQVDTHGKFGEHDFTVWPQWYSRIHPHHAIMPKKPTPDDTDNPYTPFLCMWADILDEDVDWVGNSALSGVGILRPALFQEFKKAVESLVAEAENFVKGSGSSPEFTKFIKIRVARLKAYRDRLTCSRADLLSMRITVTSLQRLWFDLKTGIRYMKVFQPMMNGELDSDVLLPGKEKFLGAFSHDLDVVEMCRLANIPIYYIRPVSLFSNQVILSHIDLEPHPKLELPSVTLPNVFVGPPDHSMKLFAIYQFGARFLATKYTPYTFTTFTPNATFGNSATELMSRSIHEKTSVTLSRTGPSRSQSTTSIKRHAEGRGGHPGVKQPAGKPAVLKEWFEDLHGTEVSPAIPTWKDANVAVNLHSSRFLDERQTKHLYSFPPPSLFTKAKPDRQDHYYRQLRHLRSALIFRVDSPFTNGGALSTQDWRNILSLHTAKESGADTYAKQNFATAKSLLGRCFELQGVHLDFIAAPNPIAAGERSRLLWELCELSFRNDLLRLDSHLRLKPSAGCPADDELELETIHEGVLLKIFPELSLTMVDIDLAPIGLSSAEWEHRRSRLINFRDLMAGWSVFLPEVLTGTPPGVDATSTVCLFWEERLIRHFVQLFFDVFGRPAVLPRSPPC</sequence>
<evidence type="ECO:0000313" key="3">
    <source>
        <dbReference type="Proteomes" id="UP001465976"/>
    </source>
</evidence>
<protein>
    <submittedName>
        <fullName evidence="2">Uncharacterized protein</fullName>
    </submittedName>
</protein>